<dbReference type="KEGG" id="vg:80518134"/>
<accession>A0A6N1NIG8</accession>
<name>A0A6N1NIG8_9VIRU</name>
<dbReference type="RefSeq" id="YP_010781370.1">
    <property type="nucleotide sequence ID" value="NC_075039.1"/>
</dbReference>
<sequence>MLNCYKRDYINHIFSELINMSKKDYVFSFEVKKNNKKIIEKLCYCHGDIYGSVCKSGAMNLIRSPFLVDTFLMITKKLSDKYNLHIVSNMDSILSLNLYLVIMGKETIVNIIDIDSCSVVWNLTKSNETIVHDYKKVFKKYIDNIFRYPQHHIFLFTKNELDNLEKEKLHMLLQGMSYAIDCPLDASRIISERNQSPYSINNINKMRYVEGINKKDN</sequence>
<organism evidence="1">
    <name type="scientific">Tupanvirus soda lake</name>
    <dbReference type="NCBI Taxonomy" id="2126985"/>
    <lineage>
        <taxon>Viruses</taxon>
        <taxon>Varidnaviria</taxon>
        <taxon>Bamfordvirae</taxon>
        <taxon>Nucleocytoviricota</taxon>
        <taxon>Megaviricetes</taxon>
        <taxon>Imitervirales</taxon>
        <taxon>Mimiviridae</taxon>
        <taxon>Megamimivirinae</taxon>
        <taxon>Tupanvirus</taxon>
        <taxon>Tupanvirus salinum</taxon>
    </lineage>
</organism>
<reference evidence="1" key="1">
    <citation type="submission" date="2017-01" db="EMBL/GenBank/DDBJ databases">
        <authorList>
            <person name="Assis F.L."/>
            <person name="Abrahao J.S."/>
            <person name="Silva L."/>
            <person name="Khalil J.B."/>
            <person name="Rodrigues R."/>
            <person name="Silva L.S."/>
            <person name="Arantes T."/>
            <person name="Boratto P."/>
            <person name="Andrade M."/>
            <person name="Kroon E.G."/>
            <person name="Ribeiro B."/>
            <person name="Bergier I."/>
            <person name="Seligmann H."/>
            <person name="Ghigo E."/>
            <person name="Colson P."/>
            <person name="Levasseur A."/>
            <person name="Raoult D."/>
            <person name="Scola B.L."/>
        </authorList>
    </citation>
    <scope>NUCLEOTIDE SEQUENCE</scope>
    <source>
        <strain evidence="1">Soda lake</strain>
    </source>
</reference>
<dbReference type="GeneID" id="80518134"/>
<reference evidence="1" key="2">
    <citation type="journal article" date="2018" name="Nat. Commun.">
        <title>Tailed giant Tupanvirus possesses the most complete translational apparatus of the known virosphere.</title>
        <authorList>
            <person name="Abrahao J."/>
            <person name="Silva L."/>
            <person name="Silva L.S."/>
            <person name="Khalil J.Y.B."/>
            <person name="Rodrigues R."/>
            <person name="Arantes T."/>
            <person name="Assis F."/>
            <person name="Boratto P."/>
            <person name="Andrade M."/>
            <person name="Kroon E.G."/>
            <person name="Ribeiro B."/>
            <person name="Bergier I."/>
            <person name="Seligmann H."/>
            <person name="Ghigo E."/>
            <person name="Colson P."/>
            <person name="Levasseur A."/>
            <person name="Kroemer G."/>
            <person name="Raoult D."/>
            <person name="La Scola B."/>
        </authorList>
    </citation>
    <scope>NUCLEOTIDE SEQUENCE [LARGE SCALE GENOMIC DNA]</scope>
    <source>
        <strain evidence="1">Soda lake</strain>
    </source>
</reference>
<proteinExistence type="predicted"/>
<protein>
    <submittedName>
        <fullName evidence="1">Putative orfan</fullName>
    </submittedName>
</protein>
<evidence type="ECO:0000313" key="1">
    <source>
        <dbReference type="EMBL" id="QKU34725.1"/>
    </source>
</evidence>
<dbReference type="EMBL" id="KY523104">
    <property type="protein sequence ID" value="QKU34725.1"/>
    <property type="molecule type" value="Genomic_DNA"/>
</dbReference>